<keyword evidence="4 5" id="KW-0804">Transcription</keyword>
<dbReference type="InterPro" id="IPR005824">
    <property type="entry name" value="KOW"/>
</dbReference>
<name>A0A2M7SA76_9BACT</name>
<comment type="similarity">
    <text evidence="5 7">Belongs to the NusG family.</text>
</comment>
<dbReference type="InterPro" id="IPR014722">
    <property type="entry name" value="Rib_uL2_dom2"/>
</dbReference>
<dbReference type="AlphaFoldDB" id="A0A2M7SA76"/>
<dbReference type="GO" id="GO:0006354">
    <property type="term" value="P:DNA-templated transcription elongation"/>
    <property type="evidence" value="ECO:0007669"/>
    <property type="project" value="UniProtKB-UniRule"/>
</dbReference>
<dbReference type="InterPro" id="IPR006645">
    <property type="entry name" value="NGN-like_dom"/>
</dbReference>
<feature type="domain" description="NusG-like N-terminal" evidence="8">
    <location>
        <begin position="2"/>
        <end position="110"/>
    </location>
</feature>
<dbReference type="InterPro" id="IPR008991">
    <property type="entry name" value="Translation_prot_SH3-like_sf"/>
</dbReference>
<evidence type="ECO:0000256" key="6">
    <source>
        <dbReference type="NCBIfam" id="TIGR00922"/>
    </source>
</evidence>
<dbReference type="NCBIfam" id="TIGR00922">
    <property type="entry name" value="nusG"/>
    <property type="match status" value="1"/>
</dbReference>
<dbReference type="InterPro" id="IPR036735">
    <property type="entry name" value="NGN_dom_sf"/>
</dbReference>
<comment type="caution">
    <text evidence="10">The sequence shown here is derived from an EMBL/GenBank/DDBJ whole genome shotgun (WGS) entry which is preliminary data.</text>
</comment>
<evidence type="ECO:0000256" key="7">
    <source>
        <dbReference type="RuleBase" id="RU000538"/>
    </source>
</evidence>
<dbReference type="Pfam" id="PF02357">
    <property type="entry name" value="NusG"/>
    <property type="match status" value="1"/>
</dbReference>
<dbReference type="PANTHER" id="PTHR30265">
    <property type="entry name" value="RHO-INTERACTING TRANSCRIPTION TERMINATION FACTOR NUSG"/>
    <property type="match status" value="1"/>
</dbReference>
<evidence type="ECO:0000256" key="3">
    <source>
        <dbReference type="ARBA" id="ARBA00023015"/>
    </source>
</evidence>
<evidence type="ECO:0000256" key="1">
    <source>
        <dbReference type="ARBA" id="ARBA00022472"/>
    </source>
</evidence>
<keyword evidence="1 5" id="KW-0806">Transcription termination</keyword>
<keyword evidence="3 5" id="KW-0805">Transcription regulation</keyword>
<dbReference type="SUPFAM" id="SSF82679">
    <property type="entry name" value="N-utilization substance G protein NusG, N-terminal domain"/>
    <property type="match status" value="1"/>
</dbReference>
<evidence type="ECO:0000256" key="5">
    <source>
        <dbReference type="HAMAP-Rule" id="MF_00948"/>
    </source>
</evidence>
<protein>
    <recommendedName>
        <fullName evidence="5 6">Transcription termination/antitermination protein NusG</fullName>
    </recommendedName>
</protein>
<dbReference type="InterPro" id="IPR015869">
    <property type="entry name" value="Transcrpt_antiterm_NusG_bac_CS"/>
</dbReference>
<dbReference type="EMBL" id="PFMR01000206">
    <property type="protein sequence ID" value="PIZ16193.1"/>
    <property type="molecule type" value="Genomic_DNA"/>
</dbReference>
<evidence type="ECO:0000256" key="4">
    <source>
        <dbReference type="ARBA" id="ARBA00023163"/>
    </source>
</evidence>
<dbReference type="InterPro" id="IPR001062">
    <property type="entry name" value="Transcrpt_antiterm_NusG"/>
</dbReference>
<dbReference type="Pfam" id="PF00467">
    <property type="entry name" value="KOW"/>
    <property type="match status" value="1"/>
</dbReference>
<dbReference type="FunFam" id="2.30.30.30:FF:000002">
    <property type="entry name" value="Transcription termination/antitermination factor NusG"/>
    <property type="match status" value="1"/>
</dbReference>
<keyword evidence="2 5" id="KW-0889">Transcription antitermination</keyword>
<dbReference type="PROSITE" id="PS01014">
    <property type="entry name" value="NUSG"/>
    <property type="match status" value="1"/>
</dbReference>
<dbReference type="InterPro" id="IPR047050">
    <property type="entry name" value="NGN"/>
</dbReference>
<evidence type="ECO:0000259" key="8">
    <source>
        <dbReference type="SMART" id="SM00738"/>
    </source>
</evidence>
<accession>A0A2M7SA76</accession>
<dbReference type="SUPFAM" id="SSF50104">
    <property type="entry name" value="Translation proteins SH3-like domain"/>
    <property type="match status" value="1"/>
</dbReference>
<dbReference type="PANTHER" id="PTHR30265:SF2">
    <property type="entry name" value="TRANSCRIPTION TERMINATION_ANTITERMINATION PROTEIN NUSG"/>
    <property type="match status" value="1"/>
</dbReference>
<dbReference type="PRINTS" id="PR00338">
    <property type="entry name" value="NUSGTNSCPFCT"/>
</dbReference>
<gene>
    <name evidence="5" type="primary">nusG</name>
    <name evidence="10" type="ORF">COY52_07925</name>
</gene>
<dbReference type="Gene3D" id="2.30.30.30">
    <property type="match status" value="1"/>
</dbReference>
<dbReference type="GO" id="GO:0031564">
    <property type="term" value="P:transcription antitermination"/>
    <property type="evidence" value="ECO:0007669"/>
    <property type="project" value="UniProtKB-UniRule"/>
</dbReference>
<dbReference type="CDD" id="cd06091">
    <property type="entry name" value="KOW_NusG"/>
    <property type="match status" value="1"/>
</dbReference>
<dbReference type="SMART" id="SM00739">
    <property type="entry name" value="KOW"/>
    <property type="match status" value="1"/>
</dbReference>
<comment type="function">
    <text evidence="5 7">Participates in transcription elongation, termination and antitermination.</text>
</comment>
<proteinExistence type="inferred from homology"/>
<dbReference type="HAMAP" id="MF_00948">
    <property type="entry name" value="NusG"/>
    <property type="match status" value="1"/>
</dbReference>
<dbReference type="Gene3D" id="3.30.70.940">
    <property type="entry name" value="NusG, N-terminal domain"/>
    <property type="match status" value="1"/>
</dbReference>
<dbReference type="GO" id="GO:0005829">
    <property type="term" value="C:cytosol"/>
    <property type="evidence" value="ECO:0007669"/>
    <property type="project" value="TreeGrafter"/>
</dbReference>
<evidence type="ECO:0000313" key="11">
    <source>
        <dbReference type="Proteomes" id="UP000229307"/>
    </source>
</evidence>
<dbReference type="GO" id="GO:0006353">
    <property type="term" value="P:DNA-templated transcription termination"/>
    <property type="evidence" value="ECO:0007669"/>
    <property type="project" value="UniProtKB-UniRule"/>
</dbReference>
<sequence length="176" mass="20176">MAKGWFVIHTYSQYEEKVKEALENKRKALGLEEKIMQIVIPTEEVIDIKNKKKVVMTRKIYPGYLLVEMDMDNKIWHVVRSTPGVTGFVGPGKRPITLNPEEVEGILQRKEKEATQPVPRIQFEKGETVRITDGPFTNFTGTVEEINLSRGKIKVFVTIFGRATPVEIEFTQVEKL</sequence>
<dbReference type="GO" id="GO:0032784">
    <property type="term" value="P:regulation of DNA-templated transcription elongation"/>
    <property type="evidence" value="ECO:0007669"/>
    <property type="project" value="InterPro"/>
</dbReference>
<organism evidence="10 11">
    <name type="scientific">Candidatus Desantisbacteria bacterium CG_4_10_14_0_8_um_filter_48_22</name>
    <dbReference type="NCBI Taxonomy" id="1974543"/>
    <lineage>
        <taxon>Bacteria</taxon>
        <taxon>Candidatus Desantisiibacteriota</taxon>
    </lineage>
</organism>
<dbReference type="Proteomes" id="UP000229307">
    <property type="component" value="Unassembled WGS sequence"/>
</dbReference>
<dbReference type="CDD" id="cd09891">
    <property type="entry name" value="NGN_Bact_1"/>
    <property type="match status" value="1"/>
</dbReference>
<evidence type="ECO:0000259" key="9">
    <source>
        <dbReference type="SMART" id="SM00739"/>
    </source>
</evidence>
<evidence type="ECO:0000313" key="10">
    <source>
        <dbReference type="EMBL" id="PIZ16193.1"/>
    </source>
</evidence>
<dbReference type="SMART" id="SM00738">
    <property type="entry name" value="NGN"/>
    <property type="match status" value="1"/>
</dbReference>
<dbReference type="InterPro" id="IPR043425">
    <property type="entry name" value="NusG-like"/>
</dbReference>
<reference evidence="11" key="1">
    <citation type="submission" date="2017-09" db="EMBL/GenBank/DDBJ databases">
        <title>Depth-based differentiation of microbial function through sediment-hosted aquifers and enrichment of novel symbionts in the deep terrestrial subsurface.</title>
        <authorList>
            <person name="Probst A.J."/>
            <person name="Ladd B."/>
            <person name="Jarett J.K."/>
            <person name="Geller-Mcgrath D.E."/>
            <person name="Sieber C.M.K."/>
            <person name="Emerson J.B."/>
            <person name="Anantharaman K."/>
            <person name="Thomas B.C."/>
            <person name="Malmstrom R."/>
            <person name="Stieglmeier M."/>
            <person name="Klingl A."/>
            <person name="Woyke T."/>
            <person name="Ryan C.M."/>
            <person name="Banfield J.F."/>
        </authorList>
    </citation>
    <scope>NUCLEOTIDE SEQUENCE [LARGE SCALE GENOMIC DNA]</scope>
</reference>
<feature type="domain" description="KOW" evidence="9">
    <location>
        <begin position="122"/>
        <end position="149"/>
    </location>
</feature>
<evidence type="ECO:0000256" key="2">
    <source>
        <dbReference type="ARBA" id="ARBA00022814"/>
    </source>
</evidence>